<evidence type="ECO:0000256" key="1">
    <source>
        <dbReference type="SAM" id="Phobius"/>
    </source>
</evidence>
<dbReference type="InterPro" id="IPR007165">
    <property type="entry name" value="Phage_holin_4_2"/>
</dbReference>
<sequence>MKFLGRIIIHIIVNAIVILAASEFIKGFIWVGNFIELLIAAVIFAAINMFLKPIMKLFFGPFIVLTLGLFAILINAATLFILDKLTEPLIIDGYLPLLLATLLFGIVNLFVHWGTKSGN</sequence>
<organism evidence="2 3">
    <name type="scientific">Candidatus Jorgensenbacteria bacterium GW2011_GWB1_50_10</name>
    <dbReference type="NCBI Taxonomy" id="1618665"/>
    <lineage>
        <taxon>Bacteria</taxon>
        <taxon>Candidatus Joergenseniibacteriota</taxon>
    </lineage>
</organism>
<dbReference type="PANTHER" id="PTHR37309:SF1">
    <property type="entry name" value="SLR0284 PROTEIN"/>
    <property type="match status" value="1"/>
</dbReference>
<dbReference type="Pfam" id="PF04020">
    <property type="entry name" value="Phage_holin_4_2"/>
    <property type="match status" value="1"/>
</dbReference>
<feature type="transmembrane region" description="Helical" evidence="1">
    <location>
        <begin position="7"/>
        <end position="25"/>
    </location>
</feature>
<evidence type="ECO:0000313" key="2">
    <source>
        <dbReference type="EMBL" id="KKW15341.1"/>
    </source>
</evidence>
<protein>
    <recommendedName>
        <fullName evidence="4">Integral membrane protein</fullName>
    </recommendedName>
</protein>
<dbReference type="AlphaFoldDB" id="A0A0G1W983"/>
<dbReference type="EMBL" id="LCQK01000001">
    <property type="protein sequence ID" value="KKW15341.1"/>
    <property type="molecule type" value="Genomic_DNA"/>
</dbReference>
<dbReference type="STRING" id="1618665.UY55_C0001G0095"/>
<proteinExistence type="predicted"/>
<dbReference type="Proteomes" id="UP000034224">
    <property type="component" value="Unassembled WGS sequence"/>
</dbReference>
<feature type="transmembrane region" description="Helical" evidence="1">
    <location>
        <begin position="58"/>
        <end position="82"/>
    </location>
</feature>
<reference evidence="2 3" key="1">
    <citation type="journal article" date="2015" name="Nature">
        <title>rRNA introns, odd ribosomes, and small enigmatic genomes across a large radiation of phyla.</title>
        <authorList>
            <person name="Brown C.T."/>
            <person name="Hug L.A."/>
            <person name="Thomas B.C."/>
            <person name="Sharon I."/>
            <person name="Castelle C.J."/>
            <person name="Singh A."/>
            <person name="Wilkins M.J."/>
            <person name="Williams K.H."/>
            <person name="Banfield J.F."/>
        </authorList>
    </citation>
    <scope>NUCLEOTIDE SEQUENCE [LARGE SCALE GENOMIC DNA]</scope>
</reference>
<keyword evidence="1" id="KW-0812">Transmembrane</keyword>
<keyword evidence="1" id="KW-1133">Transmembrane helix</keyword>
<feature type="transmembrane region" description="Helical" evidence="1">
    <location>
        <begin position="94"/>
        <end position="113"/>
    </location>
</feature>
<gene>
    <name evidence="2" type="ORF">UY55_C0001G0095</name>
</gene>
<name>A0A0G1W983_9BACT</name>
<accession>A0A0G1W983</accession>
<evidence type="ECO:0000313" key="3">
    <source>
        <dbReference type="Proteomes" id="UP000034224"/>
    </source>
</evidence>
<comment type="caution">
    <text evidence="2">The sequence shown here is derived from an EMBL/GenBank/DDBJ whole genome shotgun (WGS) entry which is preliminary data.</text>
</comment>
<dbReference type="PANTHER" id="PTHR37309">
    <property type="entry name" value="SLR0284 PROTEIN"/>
    <property type="match status" value="1"/>
</dbReference>
<evidence type="ECO:0008006" key="4">
    <source>
        <dbReference type="Google" id="ProtNLM"/>
    </source>
</evidence>
<keyword evidence="1" id="KW-0472">Membrane</keyword>
<feature type="transmembrane region" description="Helical" evidence="1">
    <location>
        <begin position="31"/>
        <end position="51"/>
    </location>
</feature>